<evidence type="ECO:0000313" key="2">
    <source>
        <dbReference type="EMBL" id="ASV67859.1"/>
    </source>
</evidence>
<dbReference type="RefSeq" id="WP_095371428.1">
    <property type="nucleotide sequence ID" value="NZ_CP022983.1"/>
</dbReference>
<dbReference type="PANTHER" id="PTHR34385:SF1">
    <property type="entry name" value="PEPTIDOGLYCAN L-ALANYL-D-GLUTAMATE ENDOPEPTIDASE CWLK"/>
    <property type="match status" value="1"/>
</dbReference>
<protein>
    <recommendedName>
        <fullName evidence="1">D-alanyl-D-alanine carboxypeptidase-like core domain-containing protein</fullName>
    </recommendedName>
</protein>
<dbReference type="InterPro" id="IPR009045">
    <property type="entry name" value="Zn_M74/Hedgehog-like"/>
</dbReference>
<name>A0A248TIA8_9BACI</name>
<dbReference type="InterPro" id="IPR003709">
    <property type="entry name" value="VanY-like_core_dom"/>
</dbReference>
<dbReference type="Proteomes" id="UP000215137">
    <property type="component" value="Chromosome"/>
</dbReference>
<dbReference type="OrthoDB" id="9792074at2"/>
<dbReference type="Gene3D" id="3.30.200.180">
    <property type="match status" value="1"/>
</dbReference>
<keyword evidence="3" id="KW-1185">Reference proteome</keyword>
<dbReference type="GO" id="GO:0006508">
    <property type="term" value="P:proteolysis"/>
    <property type="evidence" value="ECO:0007669"/>
    <property type="project" value="InterPro"/>
</dbReference>
<gene>
    <name evidence="2" type="ORF">CKF48_11380</name>
</gene>
<dbReference type="InterPro" id="IPR058193">
    <property type="entry name" value="VanY/YodJ_core_dom"/>
</dbReference>
<dbReference type="InterPro" id="IPR052179">
    <property type="entry name" value="DD-CPase-like"/>
</dbReference>
<feature type="domain" description="D-alanyl-D-alanine carboxypeptidase-like core" evidence="1">
    <location>
        <begin position="106"/>
        <end position="220"/>
    </location>
</feature>
<dbReference type="Pfam" id="PF02557">
    <property type="entry name" value="VanY"/>
    <property type="match status" value="1"/>
</dbReference>
<sequence length="294" mass="34155">MKKWGFFLAIILFLLIAINQYLTSNKANLLKDDIEYANEENENNDFKPIPSNRNLSVEEDMINDGQLLLVNEEHPLKKNTILDDVVNVFDYDELEKEFGLIDDDIQLSIDLLNRFNDMIHEANKEGDFQFLLTSGYRSWDAQQTLYQEKGADYALPAGYSEHNFGLALDVGSQATTMYRAKEAQWLEEKAWMYGFILRYPENKSDITGISYEPWHIRYVGLPHSAVMHKKNLVLEEYLKLLETEKTIDFTLGDVTYHVRYYPVHDSKTITLPDDDYYQISGDNKEGVIVTTYSL</sequence>
<reference evidence="2 3" key="1">
    <citation type="submission" date="2017-08" db="EMBL/GenBank/DDBJ databases">
        <title>Complete Genome Sequence of Bacillus kochii Oregon-R-modENCODE STRAIN BDGP4, isolated from Drosophila melanogaster gut.</title>
        <authorList>
            <person name="Wan K.H."/>
            <person name="Yu C."/>
            <person name="Park S."/>
            <person name="Hammonds A.S."/>
            <person name="Booth B.W."/>
            <person name="Celniker S.E."/>
        </authorList>
    </citation>
    <scope>NUCLEOTIDE SEQUENCE [LARGE SCALE GENOMIC DNA]</scope>
    <source>
        <strain evidence="2 3">BDGP4</strain>
    </source>
</reference>
<dbReference type="SUPFAM" id="SSF55166">
    <property type="entry name" value="Hedgehog/DD-peptidase"/>
    <property type="match status" value="1"/>
</dbReference>
<dbReference type="GO" id="GO:0008233">
    <property type="term" value="F:peptidase activity"/>
    <property type="evidence" value="ECO:0007669"/>
    <property type="project" value="InterPro"/>
</dbReference>
<accession>A0A248TIA8</accession>
<evidence type="ECO:0000259" key="1">
    <source>
        <dbReference type="Pfam" id="PF02557"/>
    </source>
</evidence>
<dbReference type="Gene3D" id="3.30.1380.10">
    <property type="match status" value="1"/>
</dbReference>
<evidence type="ECO:0000313" key="3">
    <source>
        <dbReference type="Proteomes" id="UP000215137"/>
    </source>
</evidence>
<proteinExistence type="predicted"/>
<dbReference type="CDD" id="cd14852">
    <property type="entry name" value="LD-carboxypeptidase"/>
    <property type="match status" value="1"/>
</dbReference>
<dbReference type="KEGG" id="bko:CKF48_11380"/>
<dbReference type="EMBL" id="CP022983">
    <property type="protein sequence ID" value="ASV67859.1"/>
    <property type="molecule type" value="Genomic_DNA"/>
</dbReference>
<organism evidence="2 3">
    <name type="scientific">Cytobacillus kochii</name>
    <dbReference type="NCBI Taxonomy" id="859143"/>
    <lineage>
        <taxon>Bacteria</taxon>
        <taxon>Bacillati</taxon>
        <taxon>Bacillota</taxon>
        <taxon>Bacilli</taxon>
        <taxon>Bacillales</taxon>
        <taxon>Bacillaceae</taxon>
        <taxon>Cytobacillus</taxon>
    </lineage>
</organism>
<dbReference type="AlphaFoldDB" id="A0A248TIA8"/>
<dbReference type="PANTHER" id="PTHR34385">
    <property type="entry name" value="D-ALANYL-D-ALANINE CARBOXYPEPTIDASE"/>
    <property type="match status" value="1"/>
</dbReference>